<dbReference type="Gene3D" id="1.20.140.10">
    <property type="entry name" value="Butyryl-CoA Dehydrogenase, subunit A, domain 3"/>
    <property type="match status" value="1"/>
</dbReference>
<dbReference type="Pfam" id="PF00441">
    <property type="entry name" value="Acyl-CoA_dh_1"/>
    <property type="match status" value="1"/>
</dbReference>
<dbReference type="PROSITE" id="PS00073">
    <property type="entry name" value="ACYL_COA_DH_2"/>
    <property type="match status" value="1"/>
</dbReference>
<feature type="domain" description="Acyl-CoA dehydrogenase/oxidase C-terminal" evidence="4">
    <location>
        <begin position="2"/>
        <end position="76"/>
    </location>
</feature>
<dbReference type="PANTHER" id="PTHR42807">
    <property type="entry name" value="GLUTARYL-COA DEHYDROGENASE, MITOCHONDRIAL"/>
    <property type="match status" value="1"/>
</dbReference>
<dbReference type="Proteomes" id="UP000029226">
    <property type="component" value="Unassembled WGS sequence"/>
</dbReference>
<reference evidence="5 6" key="1">
    <citation type="journal article" date="2014" name="Genome Announc.">
        <title>Draft Genome Sequences of Marine Flavobacterium Nonlabens Strains NR17, NR24, NR27, NR32, NR33, and Ara13.</title>
        <authorList>
            <person name="Nakanishi M."/>
            <person name="Meirelles P."/>
            <person name="Suzuki R."/>
            <person name="Takatani N."/>
            <person name="Mino S."/>
            <person name="Suda W."/>
            <person name="Oshima K."/>
            <person name="Hattori M."/>
            <person name="Ohkuma M."/>
            <person name="Hosokawa M."/>
            <person name="Miyashita K."/>
            <person name="Thompson F.L."/>
            <person name="Niwa A."/>
            <person name="Sawabe T."/>
            <person name="Sawabe T."/>
        </authorList>
    </citation>
    <scope>NUCLEOTIDE SEQUENCE [LARGE SCALE GENOMIC DNA]</scope>
    <source>
        <strain evidence="6">JCM19314</strain>
    </source>
</reference>
<evidence type="ECO:0000256" key="2">
    <source>
        <dbReference type="ARBA" id="ARBA00022946"/>
    </source>
</evidence>
<evidence type="ECO:0000256" key="3">
    <source>
        <dbReference type="ARBA" id="ARBA00023002"/>
    </source>
</evidence>
<dbReference type="PANTHER" id="PTHR42807:SF1">
    <property type="entry name" value="GLUTARYL-COA DEHYDROGENASE, MITOCHONDRIAL"/>
    <property type="match status" value="1"/>
</dbReference>
<dbReference type="InterPro" id="IPR006089">
    <property type="entry name" value="Acyl-CoA_DH_CS"/>
</dbReference>
<dbReference type="GO" id="GO:0004361">
    <property type="term" value="F:glutaryl-CoA dehydrogenase activity"/>
    <property type="evidence" value="ECO:0007669"/>
    <property type="project" value="UniProtKB-EC"/>
</dbReference>
<evidence type="ECO:0000256" key="1">
    <source>
        <dbReference type="ARBA" id="ARBA00022630"/>
    </source>
</evidence>
<dbReference type="InterPro" id="IPR009075">
    <property type="entry name" value="AcylCo_DH/oxidase_C"/>
</dbReference>
<dbReference type="GO" id="GO:0050660">
    <property type="term" value="F:flavin adenine dinucleotide binding"/>
    <property type="evidence" value="ECO:0007669"/>
    <property type="project" value="TreeGrafter"/>
</dbReference>
<keyword evidence="1" id="KW-0285">Flavoprotein</keyword>
<dbReference type="InterPro" id="IPR052033">
    <property type="entry name" value="Glutaryl-CoA_DH_mitochondrial"/>
</dbReference>
<keyword evidence="2" id="KW-0809">Transit peptide</keyword>
<evidence type="ECO:0000259" key="4">
    <source>
        <dbReference type="Pfam" id="PF00441"/>
    </source>
</evidence>
<evidence type="ECO:0000313" key="6">
    <source>
        <dbReference type="Proteomes" id="UP000029226"/>
    </source>
</evidence>
<keyword evidence="3 5" id="KW-0560">Oxidoreductase</keyword>
<accession>A0A090QAY3</accession>
<proteinExistence type="predicted"/>
<name>A0A090QAY3_NONUL</name>
<dbReference type="InterPro" id="IPR036250">
    <property type="entry name" value="AcylCo_DH-like_C"/>
</dbReference>
<dbReference type="EMBL" id="BBMM01000004">
    <property type="protein sequence ID" value="GAL00116.1"/>
    <property type="molecule type" value="Genomic_DNA"/>
</dbReference>
<dbReference type="GO" id="GO:0033539">
    <property type="term" value="P:fatty acid beta-oxidation using acyl-CoA dehydrogenase"/>
    <property type="evidence" value="ECO:0007669"/>
    <property type="project" value="TreeGrafter"/>
</dbReference>
<comment type="caution">
    <text evidence="5">The sequence shown here is derived from an EMBL/GenBank/DDBJ whole genome shotgun (WGS) entry which is preliminary data.</text>
</comment>
<dbReference type="AlphaFoldDB" id="A0A090QAY3"/>
<dbReference type="SUPFAM" id="SSF47203">
    <property type="entry name" value="Acyl-CoA dehydrogenase C-terminal domain-like"/>
    <property type="match status" value="1"/>
</dbReference>
<organism evidence="5 6">
    <name type="scientific">Nonlabens ulvanivorans</name>
    <name type="common">Persicivirga ulvanivorans</name>
    <dbReference type="NCBI Taxonomy" id="906888"/>
    <lineage>
        <taxon>Bacteria</taxon>
        <taxon>Pseudomonadati</taxon>
        <taxon>Bacteroidota</taxon>
        <taxon>Flavobacteriia</taxon>
        <taxon>Flavobacteriales</taxon>
        <taxon>Flavobacteriaceae</taxon>
        <taxon>Nonlabens</taxon>
    </lineage>
</organism>
<gene>
    <name evidence="5" type="ORF">JCM19314_370</name>
</gene>
<protein>
    <submittedName>
        <fullName evidence="5">Glutaryl-CoA dehydrogenase</fullName>
        <ecNumber evidence="5">1.3.8.6</ecNumber>
    </submittedName>
</protein>
<dbReference type="EC" id="1.3.8.6" evidence="5"/>
<evidence type="ECO:0000313" key="5">
    <source>
        <dbReference type="EMBL" id="GAL00116.1"/>
    </source>
</evidence>
<sequence length="88" mass="9704">MLAWRLGVLREKGKATSAQISMAKRNNVEIAINIAREARQMLGGMGITGEYSIMRHSMNLESVITYEGTHDIHLLITGLDITGENAFS</sequence>
<dbReference type="GO" id="GO:0046949">
    <property type="term" value="P:fatty-acyl-CoA biosynthetic process"/>
    <property type="evidence" value="ECO:0007669"/>
    <property type="project" value="TreeGrafter"/>
</dbReference>
<dbReference type="GO" id="GO:0000062">
    <property type="term" value="F:fatty-acyl-CoA binding"/>
    <property type="evidence" value="ECO:0007669"/>
    <property type="project" value="TreeGrafter"/>
</dbReference>